<organism evidence="1">
    <name type="scientific">Ixodes ricinus</name>
    <name type="common">Common tick</name>
    <name type="synonym">Acarus ricinus</name>
    <dbReference type="NCBI Taxonomy" id="34613"/>
    <lineage>
        <taxon>Eukaryota</taxon>
        <taxon>Metazoa</taxon>
        <taxon>Ecdysozoa</taxon>
        <taxon>Arthropoda</taxon>
        <taxon>Chelicerata</taxon>
        <taxon>Arachnida</taxon>
        <taxon>Acari</taxon>
        <taxon>Parasitiformes</taxon>
        <taxon>Ixodida</taxon>
        <taxon>Ixodoidea</taxon>
        <taxon>Ixodidae</taxon>
        <taxon>Ixodinae</taxon>
        <taxon>Ixodes</taxon>
    </lineage>
</organism>
<protein>
    <submittedName>
        <fullName evidence="1">Putative secreted protein</fullName>
    </submittedName>
</protein>
<sequence>MRTSHPAYSPTATTAFSLVCSTMCALSAENWRKCCPHAEQEYEGSPIWALRWLLRLENCAKACPHTSHLKGSGPKCSFMWFLRWVCLVNVFEQILQRNGSCWADSCGLSSPVWTLEWSSRSVALSKASPHRRQAKDAVPCSWILTCVRSVEACAKPSPHVPQAKGLSPVWMRICVLSS</sequence>
<evidence type="ECO:0000313" key="1">
    <source>
        <dbReference type="EMBL" id="JAR91205.1"/>
    </source>
</evidence>
<dbReference type="EMBL" id="GEGO01004199">
    <property type="protein sequence ID" value="JAR91205.1"/>
    <property type="molecule type" value="Transcribed_RNA"/>
</dbReference>
<accession>A0A147BLM4</accession>
<proteinExistence type="predicted"/>
<dbReference type="AlphaFoldDB" id="A0A147BLM4"/>
<reference evidence="1" key="1">
    <citation type="journal article" date="2018" name="PLoS Negl. Trop. Dis.">
        <title>Sialome diversity of ticks revealed by RNAseq of single tick salivary glands.</title>
        <authorList>
            <person name="Perner J."/>
            <person name="Kropackova S."/>
            <person name="Kopacek P."/>
            <person name="Ribeiro J.M."/>
        </authorList>
    </citation>
    <scope>NUCLEOTIDE SEQUENCE</scope>
    <source>
        <strain evidence="1">Siblings of single egg batch collected in Ceske Budejovice</strain>
        <tissue evidence="1">Salivary glands</tissue>
    </source>
</reference>
<name>A0A147BLM4_IXORI</name>